<protein>
    <submittedName>
        <fullName evidence="2">DNA resolvase</fullName>
    </submittedName>
</protein>
<dbReference type="InterPro" id="IPR006119">
    <property type="entry name" value="Resolv_N"/>
</dbReference>
<dbReference type="InterPro" id="IPR050639">
    <property type="entry name" value="SSR_resolvase"/>
</dbReference>
<dbReference type="GO" id="GO:0003677">
    <property type="term" value="F:DNA binding"/>
    <property type="evidence" value="ECO:0007669"/>
    <property type="project" value="InterPro"/>
</dbReference>
<reference evidence="2 3" key="1">
    <citation type="journal article" date="2016" name="Nat. Biotechnol.">
        <title>Measurement of bacterial replication rates in microbial communities.</title>
        <authorList>
            <person name="Brown C.T."/>
            <person name="Olm M.R."/>
            <person name="Thomas B.C."/>
            <person name="Banfield J.F."/>
        </authorList>
    </citation>
    <scope>NUCLEOTIDE SEQUENCE [LARGE SCALE GENOMIC DNA]</scope>
    <source>
        <strain evidence="2">45_41</strain>
    </source>
</reference>
<evidence type="ECO:0000313" key="3">
    <source>
        <dbReference type="Proteomes" id="UP000186549"/>
    </source>
</evidence>
<accession>A0A1Q6HUF3</accession>
<dbReference type="EMBL" id="MNQU01000293">
    <property type="protein sequence ID" value="OKZ29847.1"/>
    <property type="molecule type" value="Genomic_DNA"/>
</dbReference>
<dbReference type="PROSITE" id="PS51736">
    <property type="entry name" value="RECOMBINASES_3"/>
    <property type="match status" value="1"/>
</dbReference>
<sequence length="206" mass="23668">MKTAVILARVSTMAQDFDRQVNELKYYALNNDLNIVKIFANKISGAKSNDERCEIIELIQYVKENHVDKVLVLEISRLGRNTLEALKVIELLNHEKICLCVKNYNIETLDSLGNINPMAQFLITILLEVARMERTTIRQRMESGYVHHIQNGGVVGRKTGYRKTVSEMKEQYKEEIKLLKRNYSLRNVSKLTGTSVNTLRKLVALV</sequence>
<organism evidence="2 3">
    <name type="scientific">Bacteroides uniformis</name>
    <dbReference type="NCBI Taxonomy" id="820"/>
    <lineage>
        <taxon>Bacteria</taxon>
        <taxon>Pseudomonadati</taxon>
        <taxon>Bacteroidota</taxon>
        <taxon>Bacteroidia</taxon>
        <taxon>Bacteroidales</taxon>
        <taxon>Bacteroidaceae</taxon>
        <taxon>Bacteroides</taxon>
    </lineage>
</organism>
<dbReference type="Proteomes" id="UP000186549">
    <property type="component" value="Unassembled WGS sequence"/>
</dbReference>
<dbReference type="Pfam" id="PF00239">
    <property type="entry name" value="Resolvase"/>
    <property type="match status" value="1"/>
</dbReference>
<proteinExistence type="predicted"/>
<gene>
    <name evidence="2" type="ORF">BHV79_16400</name>
</gene>
<dbReference type="AlphaFoldDB" id="A0A1Q6HUF3"/>
<dbReference type="PANTHER" id="PTHR30461">
    <property type="entry name" value="DNA-INVERTASE FROM LAMBDOID PROPHAGE"/>
    <property type="match status" value="1"/>
</dbReference>
<dbReference type="PANTHER" id="PTHR30461:SF19">
    <property type="entry name" value="SITE-SPECIFIC RECOMBINASE RESOLVASE FAMILY"/>
    <property type="match status" value="1"/>
</dbReference>
<dbReference type="CDD" id="cd03768">
    <property type="entry name" value="SR_ResInv"/>
    <property type="match status" value="1"/>
</dbReference>
<dbReference type="Gene3D" id="3.40.50.1390">
    <property type="entry name" value="Resolvase, N-terminal catalytic domain"/>
    <property type="match status" value="1"/>
</dbReference>
<dbReference type="SUPFAM" id="SSF53041">
    <property type="entry name" value="Resolvase-like"/>
    <property type="match status" value="1"/>
</dbReference>
<evidence type="ECO:0000313" key="2">
    <source>
        <dbReference type="EMBL" id="OKZ29847.1"/>
    </source>
</evidence>
<name>A0A1Q6HUF3_BACUN</name>
<dbReference type="GO" id="GO:0000150">
    <property type="term" value="F:DNA strand exchange activity"/>
    <property type="evidence" value="ECO:0007669"/>
    <property type="project" value="InterPro"/>
</dbReference>
<dbReference type="SMART" id="SM00857">
    <property type="entry name" value="Resolvase"/>
    <property type="match status" value="1"/>
</dbReference>
<feature type="domain" description="Resolvase/invertase-type recombinase catalytic" evidence="1">
    <location>
        <begin position="3"/>
        <end position="152"/>
    </location>
</feature>
<dbReference type="InterPro" id="IPR036162">
    <property type="entry name" value="Resolvase-like_N_sf"/>
</dbReference>
<evidence type="ECO:0000259" key="1">
    <source>
        <dbReference type="PROSITE" id="PS51736"/>
    </source>
</evidence>
<comment type="caution">
    <text evidence="2">The sequence shown here is derived from an EMBL/GenBank/DDBJ whole genome shotgun (WGS) entry which is preliminary data.</text>
</comment>